<dbReference type="AlphaFoldDB" id="A0A2A9M110"/>
<dbReference type="KEGG" id="bbes:BESB_021790"/>
<organism evidence="7 8">
    <name type="scientific">Besnoitia besnoiti</name>
    <name type="common">Apicomplexan protozoan</name>
    <dbReference type="NCBI Taxonomy" id="94643"/>
    <lineage>
        <taxon>Eukaryota</taxon>
        <taxon>Sar</taxon>
        <taxon>Alveolata</taxon>
        <taxon>Apicomplexa</taxon>
        <taxon>Conoidasida</taxon>
        <taxon>Coccidia</taxon>
        <taxon>Eucoccidiorida</taxon>
        <taxon>Eimeriorina</taxon>
        <taxon>Sarcocystidae</taxon>
        <taxon>Besnoitia</taxon>
    </lineage>
</organism>
<dbReference type="GO" id="GO:0160147">
    <property type="term" value="F:tRNA pseudouridine(38-40) synthase activity"/>
    <property type="evidence" value="ECO:0007669"/>
    <property type="project" value="UniProtKB-EC"/>
</dbReference>
<dbReference type="NCBIfam" id="TIGR00071">
    <property type="entry name" value="hisT_truA"/>
    <property type="match status" value="1"/>
</dbReference>
<dbReference type="GO" id="GO:1990481">
    <property type="term" value="P:mRNA pseudouridine synthesis"/>
    <property type="evidence" value="ECO:0007669"/>
    <property type="project" value="TreeGrafter"/>
</dbReference>
<dbReference type="Gene3D" id="3.30.70.660">
    <property type="entry name" value="Pseudouridine synthase I, catalytic domain, C-terminal subdomain"/>
    <property type="match status" value="1"/>
</dbReference>
<dbReference type="Proteomes" id="UP000224006">
    <property type="component" value="Chromosome XI"/>
</dbReference>
<reference evidence="7 8" key="1">
    <citation type="submission" date="2017-09" db="EMBL/GenBank/DDBJ databases">
        <title>Genome sequencing of Besnoitia besnoiti strain Bb-Ger1.</title>
        <authorList>
            <person name="Schares G."/>
            <person name="Venepally P."/>
            <person name="Lorenzi H.A."/>
        </authorList>
    </citation>
    <scope>NUCLEOTIDE SEQUENCE [LARGE SCALE GENOMIC DNA]</scope>
    <source>
        <strain evidence="7 8">Bb-Ger1</strain>
    </source>
</reference>
<dbReference type="EC" id="5.4.99.12" evidence="4"/>
<dbReference type="VEuPathDB" id="ToxoDB:BESB_021790"/>
<evidence type="ECO:0000256" key="5">
    <source>
        <dbReference type="SAM" id="MobiDB-lite"/>
    </source>
</evidence>
<keyword evidence="8" id="KW-1185">Reference proteome</keyword>
<feature type="compositionally biased region" description="Low complexity" evidence="5">
    <location>
        <begin position="34"/>
        <end position="47"/>
    </location>
</feature>
<dbReference type="PANTHER" id="PTHR11142">
    <property type="entry name" value="PSEUDOURIDYLATE SYNTHASE"/>
    <property type="match status" value="1"/>
</dbReference>
<dbReference type="OrthoDB" id="25767at2759"/>
<evidence type="ECO:0000313" key="7">
    <source>
        <dbReference type="EMBL" id="PFH32238.1"/>
    </source>
</evidence>
<dbReference type="InterPro" id="IPR001406">
    <property type="entry name" value="PsdUridine_synth_TruA"/>
</dbReference>
<comment type="catalytic activity">
    <reaction evidence="4">
        <text>uridine(38/39/40) in tRNA = pseudouridine(38/39/40) in tRNA</text>
        <dbReference type="Rhea" id="RHEA:22376"/>
        <dbReference type="Rhea" id="RHEA-COMP:10085"/>
        <dbReference type="Rhea" id="RHEA-COMP:10087"/>
        <dbReference type="ChEBI" id="CHEBI:65314"/>
        <dbReference type="ChEBI" id="CHEBI:65315"/>
        <dbReference type="EC" id="5.4.99.12"/>
    </reaction>
</comment>
<gene>
    <name evidence="7" type="ORF">BESB_021790</name>
</gene>
<feature type="compositionally biased region" description="Low complexity" evidence="5">
    <location>
        <begin position="1"/>
        <end position="12"/>
    </location>
</feature>
<proteinExistence type="inferred from homology"/>
<protein>
    <recommendedName>
        <fullName evidence="4">tRNA pseudouridine synthase</fullName>
        <ecNumber evidence="4">5.4.99.12</ecNumber>
    </recommendedName>
</protein>
<dbReference type="Pfam" id="PF01416">
    <property type="entry name" value="PseudoU_synth_1"/>
    <property type="match status" value="1"/>
</dbReference>
<dbReference type="GO" id="GO:0005634">
    <property type="term" value="C:nucleus"/>
    <property type="evidence" value="ECO:0007669"/>
    <property type="project" value="TreeGrafter"/>
</dbReference>
<feature type="compositionally biased region" description="Low complexity" evidence="5">
    <location>
        <begin position="54"/>
        <end position="67"/>
    </location>
</feature>
<dbReference type="RefSeq" id="XP_029216247.1">
    <property type="nucleotide sequence ID" value="XM_029360888.1"/>
</dbReference>
<dbReference type="GO" id="GO:0031119">
    <property type="term" value="P:tRNA pseudouridine synthesis"/>
    <property type="evidence" value="ECO:0007669"/>
    <property type="project" value="TreeGrafter"/>
</dbReference>
<feature type="region of interest" description="Disordered" evidence="5">
    <location>
        <begin position="1"/>
        <end position="94"/>
    </location>
</feature>
<dbReference type="InterPro" id="IPR020094">
    <property type="entry name" value="TruA/RsuA/RluB/E/F_N"/>
</dbReference>
<accession>A0A2A9M110</accession>
<comment type="similarity">
    <text evidence="1 4">Belongs to the tRNA pseudouridine synthase TruA family.</text>
</comment>
<dbReference type="InterPro" id="IPR020095">
    <property type="entry name" value="PsdUridine_synth_TruA_C"/>
</dbReference>
<sequence length="475" mass="50933">MECSPAETAPAVSAPPPSPAAATAPSGGSREDVSSAISSSPLHASVRPSREASEASPAAALPSAALPDARGDAEATCEQEGNRDRCKASKKPKRAFNWDGVPTGHFLLKFAYDGSAYSGVAFQGEGSGVRTVEDALFEALEKTCLIRDRNSCNFSRCGRTDKGVHAAGNCISITLRVKEPSKRLYPEENYDYVAVLNAVLPGDIRILASAPVPAGFDARFDCTGRVYKYFFHSAGLDLARMHRAAQCFIGEHNFRYFCKLDPRQYRCPRRTLTSFRVEPAGDGACAVATIAGRSFLWHQVRFMMAALMKVGRGECGEDFIVSLLQRGAEEEKEEENGEAPERIEDTDAQEASKPGAPGCAVAHGHCEGAPGGAGASSKKEKVKVKTFSAGLAPAAAGCLVLFNCLFDGVQWDGVQPCTPSGEDPSATQGEATAERRAATTQREKKRKLEPRETFQNQYRKALERVQVLKCLGGIS</sequence>
<dbReference type="Gene3D" id="3.30.70.580">
    <property type="entry name" value="Pseudouridine synthase I, catalytic domain, N-terminal subdomain"/>
    <property type="match status" value="1"/>
</dbReference>
<name>A0A2A9M110_BESBE</name>
<evidence type="ECO:0000256" key="4">
    <source>
        <dbReference type="RuleBase" id="RU003792"/>
    </source>
</evidence>
<feature type="region of interest" description="Disordered" evidence="5">
    <location>
        <begin position="327"/>
        <end position="362"/>
    </location>
</feature>
<evidence type="ECO:0000313" key="8">
    <source>
        <dbReference type="Proteomes" id="UP000224006"/>
    </source>
</evidence>
<evidence type="ECO:0000256" key="3">
    <source>
        <dbReference type="ARBA" id="ARBA00023235"/>
    </source>
</evidence>
<dbReference type="HAMAP" id="MF_00171">
    <property type="entry name" value="TruA"/>
    <property type="match status" value="1"/>
</dbReference>
<evidence type="ECO:0000259" key="6">
    <source>
        <dbReference type="Pfam" id="PF01416"/>
    </source>
</evidence>
<keyword evidence="3 4" id="KW-0413">Isomerase</keyword>
<dbReference type="STRING" id="94643.A0A2A9M110"/>
<feature type="region of interest" description="Disordered" evidence="5">
    <location>
        <begin position="418"/>
        <end position="452"/>
    </location>
</feature>
<dbReference type="GO" id="GO:0003723">
    <property type="term" value="F:RNA binding"/>
    <property type="evidence" value="ECO:0007669"/>
    <property type="project" value="InterPro"/>
</dbReference>
<evidence type="ECO:0000256" key="1">
    <source>
        <dbReference type="ARBA" id="ARBA00009375"/>
    </source>
</evidence>
<evidence type="ECO:0000256" key="2">
    <source>
        <dbReference type="ARBA" id="ARBA00022694"/>
    </source>
</evidence>
<feature type="domain" description="Pseudouridine synthase I TruA alpha/beta" evidence="6">
    <location>
        <begin position="244"/>
        <end position="328"/>
    </location>
</feature>
<dbReference type="GeneID" id="40307240"/>
<dbReference type="SUPFAM" id="SSF55120">
    <property type="entry name" value="Pseudouridine synthase"/>
    <property type="match status" value="1"/>
</dbReference>
<comment type="caution">
    <text evidence="7">The sequence shown here is derived from an EMBL/GenBank/DDBJ whole genome shotgun (WGS) entry which is preliminary data.</text>
</comment>
<dbReference type="InterPro" id="IPR020103">
    <property type="entry name" value="PsdUridine_synth_cat_dom_sf"/>
</dbReference>
<dbReference type="PANTHER" id="PTHR11142:SF5">
    <property type="entry name" value="TRNA PSEUDOURIDINE(38_39) SYNTHASE"/>
    <property type="match status" value="1"/>
</dbReference>
<dbReference type="InterPro" id="IPR020097">
    <property type="entry name" value="PsdUridine_synth_TruA_a/b_dom"/>
</dbReference>
<dbReference type="GO" id="GO:0005737">
    <property type="term" value="C:cytoplasm"/>
    <property type="evidence" value="ECO:0007669"/>
    <property type="project" value="TreeGrafter"/>
</dbReference>
<dbReference type="EMBL" id="NWUJ01000012">
    <property type="protein sequence ID" value="PFH32238.1"/>
    <property type="molecule type" value="Genomic_DNA"/>
</dbReference>
<keyword evidence="2 4" id="KW-0819">tRNA processing</keyword>